<dbReference type="InterPro" id="IPR029063">
    <property type="entry name" value="SAM-dependent_MTases_sf"/>
</dbReference>
<dbReference type="SUPFAM" id="SSF53335">
    <property type="entry name" value="S-adenosyl-L-methionine-dependent methyltransferases"/>
    <property type="match status" value="1"/>
</dbReference>
<reference evidence="2" key="1">
    <citation type="submission" date="2016-10" db="EMBL/GenBank/DDBJ databases">
        <authorList>
            <person name="Varghese N."/>
            <person name="Submissions S."/>
        </authorList>
    </citation>
    <scope>NUCLEOTIDE SEQUENCE [LARGE SCALE GENOMIC DNA]</scope>
    <source>
        <strain evidence="2">DSM 19315</strain>
    </source>
</reference>
<dbReference type="OrthoDB" id="5464618at2"/>
<dbReference type="STRING" id="435880.SAMN04487988_10150"/>
<gene>
    <name evidence="1" type="ORF">SAMN04487988_10150</name>
</gene>
<proteinExistence type="predicted"/>
<dbReference type="Gene3D" id="3.40.50.150">
    <property type="entry name" value="Vaccinia Virus protein VP39"/>
    <property type="match status" value="1"/>
</dbReference>
<dbReference type="GO" id="GO:0008168">
    <property type="term" value="F:methyltransferase activity"/>
    <property type="evidence" value="ECO:0007669"/>
    <property type="project" value="UniProtKB-KW"/>
</dbReference>
<name>A0A1I2NK19_9BACT</name>
<sequence length="259" mass="29875">MGNATFSIKSYLSHWLFKEDIYSLQGPYLFNLIKGLSEFRKHQKDKNLDIEAFRKKLLRDSRIITVDDLGAGSKKAGKEFRKICDITRYSTSSRKFAQLYQYFCAQTPAKKVLELGTCMGISTRYLSRVTKGKLYTIEGSTEIQKIACRDFDQQNVEFILGPIEEKLPQLPQQIDPIDFALIDANHTYEGTLFAFQTILPHLETRSIVAIGDIHWSPEMNQAWKEIQSHPEVKISLDFYECGILLFDYSGSKHHLILDY</sequence>
<dbReference type="EMBL" id="FOPC01000001">
    <property type="protein sequence ID" value="SFG01806.1"/>
    <property type="molecule type" value="Genomic_DNA"/>
</dbReference>
<evidence type="ECO:0000313" key="2">
    <source>
        <dbReference type="Proteomes" id="UP000199642"/>
    </source>
</evidence>
<protein>
    <submittedName>
        <fullName evidence="1">Methyltransferase domain-containing protein</fullName>
    </submittedName>
</protein>
<keyword evidence="1" id="KW-0808">Transferase</keyword>
<dbReference type="Pfam" id="PF13578">
    <property type="entry name" value="Methyltransf_24"/>
    <property type="match status" value="1"/>
</dbReference>
<dbReference type="RefSeq" id="WP_092788240.1">
    <property type="nucleotide sequence ID" value="NZ_FOPC01000001.1"/>
</dbReference>
<dbReference type="AlphaFoldDB" id="A0A1I2NK19"/>
<dbReference type="Proteomes" id="UP000199642">
    <property type="component" value="Unassembled WGS sequence"/>
</dbReference>
<evidence type="ECO:0000313" key="1">
    <source>
        <dbReference type="EMBL" id="SFG01806.1"/>
    </source>
</evidence>
<dbReference type="GO" id="GO:0032259">
    <property type="term" value="P:methylation"/>
    <property type="evidence" value="ECO:0007669"/>
    <property type="project" value="UniProtKB-KW"/>
</dbReference>
<accession>A0A1I2NK19</accession>
<dbReference type="CDD" id="cd02440">
    <property type="entry name" value="AdoMet_MTases"/>
    <property type="match status" value="1"/>
</dbReference>
<keyword evidence="2" id="KW-1185">Reference proteome</keyword>
<keyword evidence="1" id="KW-0489">Methyltransferase</keyword>
<organism evidence="1 2">
    <name type="scientific">Algoriphagus hitonicola</name>
    <dbReference type="NCBI Taxonomy" id="435880"/>
    <lineage>
        <taxon>Bacteria</taxon>
        <taxon>Pseudomonadati</taxon>
        <taxon>Bacteroidota</taxon>
        <taxon>Cytophagia</taxon>
        <taxon>Cytophagales</taxon>
        <taxon>Cyclobacteriaceae</taxon>
        <taxon>Algoriphagus</taxon>
    </lineage>
</organism>